<protein>
    <recommendedName>
        <fullName evidence="1">Imm33-like domain-containing protein</fullName>
    </recommendedName>
</protein>
<evidence type="ECO:0000259" key="1">
    <source>
        <dbReference type="Pfam" id="PF24719"/>
    </source>
</evidence>
<feature type="domain" description="Imm33-like" evidence="1">
    <location>
        <begin position="115"/>
        <end position="214"/>
    </location>
</feature>
<reference evidence="2 3" key="1">
    <citation type="journal article" date="2004" name="Emerg. Infect. Dis.">
        <title>Amoebae-resisting bacteria isolated from human nasal swabs by amoebal coculture.</title>
        <authorList>
            <person name="Greub G."/>
            <person name="La Scola B."/>
            <person name="Raoult D."/>
        </authorList>
    </citation>
    <scope>NUCLEOTIDE SEQUENCE [LARGE SCALE GENOMIC DNA]</scope>
    <source>
        <strain evidence="2 3">CCUG 51329</strain>
    </source>
</reference>
<name>A0A3D9BCU0_9FLAO</name>
<sequence>MGLFSRKKAFKIRDVEFYSDREYHYSKGLKPYLHKEIKIVKQDLSLENLGHILQYLVEFIQDEKPDIKSGDKVTCFTWNIMFQEVSSGFFEIFELIPEKLGFEPGLIRTLFVLNQQLLVCDQLKAEPDFPDINQIVLADPLTKTGLPIHLFRWKREYPDSGWMVITDDFDEEANEFEEMALGQFMMSRPEIVKFMALPAGFKIIWDGNDAKIAFDNYLVEN</sequence>
<dbReference type="RefSeq" id="WP_116097604.1">
    <property type="nucleotide sequence ID" value="NZ_QNVU01000009.1"/>
</dbReference>
<dbReference type="AlphaFoldDB" id="A0A3D9BCU0"/>
<dbReference type="Proteomes" id="UP000256924">
    <property type="component" value="Unassembled WGS sequence"/>
</dbReference>
<gene>
    <name evidence="2" type="ORF">DRF68_06245</name>
</gene>
<comment type="caution">
    <text evidence="2">The sequence shown here is derived from an EMBL/GenBank/DDBJ whole genome shotgun (WGS) entry which is preliminary data.</text>
</comment>
<proteinExistence type="predicted"/>
<dbReference type="Pfam" id="PF24719">
    <property type="entry name" value="Imm33-like"/>
    <property type="match status" value="1"/>
</dbReference>
<organism evidence="2 3">
    <name type="scientific">Candidatus Chryseobacterium massiliense</name>
    <dbReference type="NCBI Taxonomy" id="204089"/>
    <lineage>
        <taxon>Bacteria</taxon>
        <taxon>Pseudomonadati</taxon>
        <taxon>Bacteroidota</taxon>
        <taxon>Flavobacteriia</taxon>
        <taxon>Flavobacteriales</taxon>
        <taxon>Weeksellaceae</taxon>
        <taxon>Chryseobacterium group</taxon>
        <taxon>Chryseobacterium</taxon>
    </lineage>
</organism>
<accession>A0A3D9BCU0</accession>
<dbReference type="InterPro" id="IPR056509">
    <property type="entry name" value="Imm33-like"/>
</dbReference>
<evidence type="ECO:0000313" key="2">
    <source>
        <dbReference type="EMBL" id="REC51361.1"/>
    </source>
</evidence>
<evidence type="ECO:0000313" key="3">
    <source>
        <dbReference type="Proteomes" id="UP000256924"/>
    </source>
</evidence>
<dbReference type="EMBL" id="QNVU01000009">
    <property type="protein sequence ID" value="REC51361.1"/>
    <property type="molecule type" value="Genomic_DNA"/>
</dbReference>
<keyword evidence="3" id="KW-1185">Reference proteome</keyword>